<reference evidence="3" key="1">
    <citation type="journal article" date="2019" name="Int. J. Syst. Evol. Microbiol.">
        <title>The Global Catalogue of Microorganisms (GCM) 10K type strain sequencing project: providing services to taxonomists for standard genome sequencing and annotation.</title>
        <authorList>
            <consortium name="The Broad Institute Genomics Platform"/>
            <consortium name="The Broad Institute Genome Sequencing Center for Infectious Disease"/>
            <person name="Wu L."/>
            <person name="Ma J."/>
        </authorList>
    </citation>
    <scope>NUCLEOTIDE SEQUENCE [LARGE SCALE GENOMIC DNA]</scope>
    <source>
        <strain evidence="3">KCTC 52644</strain>
    </source>
</reference>
<keyword evidence="1" id="KW-0732">Signal</keyword>
<name>A0ABW5ZCQ9_9FLAO</name>
<evidence type="ECO:0000256" key="1">
    <source>
        <dbReference type="SAM" id="SignalP"/>
    </source>
</evidence>
<feature type="chain" id="PRO_5047109532" description="YD repeat-containing protein" evidence="1">
    <location>
        <begin position="20"/>
        <end position="258"/>
    </location>
</feature>
<sequence length="258" mass="28800">MKKLLYLFSAVALTLTSCSSDDSSDPTTTEGTTLKKIIETYSDGSIETTNFFYNGNKIIKQTTDYGDEVQYTYTGDLITKERYLFEDGDSGDILEEIITYEYDTNNRLIKSTRTDEDNYVEVDVFTYNANGTTSFVTTADGNTIATGTIHYVGNQPYKKEIIQNEGDEFESTTTEVSTFDTKRSPYSNITGFSKTIIASPYTSRGYPGIVNNPLLLTVNGISQESSSYTYNASNMPATETVIYFGSTDENSTSEYFYN</sequence>
<dbReference type="PROSITE" id="PS51257">
    <property type="entry name" value="PROKAR_LIPOPROTEIN"/>
    <property type="match status" value="1"/>
</dbReference>
<proteinExistence type="predicted"/>
<evidence type="ECO:0000313" key="2">
    <source>
        <dbReference type="EMBL" id="MFD2910025.1"/>
    </source>
</evidence>
<keyword evidence="3" id="KW-1185">Reference proteome</keyword>
<dbReference type="EMBL" id="JBHUOL010000022">
    <property type="protein sequence ID" value="MFD2910025.1"/>
    <property type="molecule type" value="Genomic_DNA"/>
</dbReference>
<dbReference type="Proteomes" id="UP001597549">
    <property type="component" value="Unassembled WGS sequence"/>
</dbReference>
<dbReference type="RefSeq" id="WP_379809104.1">
    <property type="nucleotide sequence ID" value="NZ_JBHUOL010000022.1"/>
</dbReference>
<accession>A0ABW5ZCQ9</accession>
<feature type="signal peptide" evidence="1">
    <location>
        <begin position="1"/>
        <end position="19"/>
    </location>
</feature>
<comment type="caution">
    <text evidence="2">The sequence shown here is derived from an EMBL/GenBank/DDBJ whole genome shotgun (WGS) entry which is preliminary data.</text>
</comment>
<protein>
    <recommendedName>
        <fullName evidence="4">YD repeat-containing protein</fullName>
    </recommendedName>
</protein>
<evidence type="ECO:0000313" key="3">
    <source>
        <dbReference type="Proteomes" id="UP001597549"/>
    </source>
</evidence>
<evidence type="ECO:0008006" key="4">
    <source>
        <dbReference type="Google" id="ProtNLM"/>
    </source>
</evidence>
<organism evidence="2 3">
    <name type="scientific">Flavobacterium ardleyense</name>
    <dbReference type="NCBI Taxonomy" id="2038737"/>
    <lineage>
        <taxon>Bacteria</taxon>
        <taxon>Pseudomonadati</taxon>
        <taxon>Bacteroidota</taxon>
        <taxon>Flavobacteriia</taxon>
        <taxon>Flavobacteriales</taxon>
        <taxon>Flavobacteriaceae</taxon>
        <taxon>Flavobacterium</taxon>
    </lineage>
</organism>
<gene>
    <name evidence="2" type="ORF">ACFSX9_14920</name>
</gene>